<dbReference type="Proteomes" id="UP001432322">
    <property type="component" value="Unassembled WGS sequence"/>
</dbReference>
<dbReference type="Gene3D" id="1.20.1250.20">
    <property type="entry name" value="MFS general substrate transporter like domains"/>
    <property type="match status" value="1"/>
</dbReference>
<gene>
    <name evidence="8" type="ORF">PFISCL1PPCAC_25096</name>
</gene>
<organism evidence="8 9">
    <name type="scientific">Pristionchus fissidentatus</name>
    <dbReference type="NCBI Taxonomy" id="1538716"/>
    <lineage>
        <taxon>Eukaryota</taxon>
        <taxon>Metazoa</taxon>
        <taxon>Ecdysozoa</taxon>
        <taxon>Nematoda</taxon>
        <taxon>Chromadorea</taxon>
        <taxon>Rhabditida</taxon>
        <taxon>Rhabditina</taxon>
        <taxon>Diplogasteromorpha</taxon>
        <taxon>Diplogasteroidea</taxon>
        <taxon>Neodiplogasteridae</taxon>
        <taxon>Pristionchus</taxon>
    </lineage>
</organism>
<keyword evidence="5 7" id="KW-1133">Transmembrane helix</keyword>
<evidence type="ECO:0000256" key="4">
    <source>
        <dbReference type="ARBA" id="ARBA00022692"/>
    </source>
</evidence>
<keyword evidence="3" id="KW-0813">Transport</keyword>
<evidence type="ECO:0000313" key="8">
    <source>
        <dbReference type="EMBL" id="GMT33799.1"/>
    </source>
</evidence>
<evidence type="ECO:0000313" key="9">
    <source>
        <dbReference type="Proteomes" id="UP001432322"/>
    </source>
</evidence>
<dbReference type="PANTHER" id="PTHR10332:SF80">
    <property type="entry name" value="EQUILIBRATIVE NUCLEOSIDE TRANSPORTER 2, ISOFORM A"/>
    <property type="match status" value="1"/>
</dbReference>
<feature type="transmembrane region" description="Helical" evidence="7">
    <location>
        <begin position="196"/>
        <end position="217"/>
    </location>
</feature>
<feature type="transmembrane region" description="Helical" evidence="7">
    <location>
        <begin position="128"/>
        <end position="147"/>
    </location>
</feature>
<feature type="transmembrane region" description="Helical" evidence="7">
    <location>
        <begin position="287"/>
        <end position="306"/>
    </location>
</feature>
<dbReference type="AlphaFoldDB" id="A0AAV5WNT7"/>
<dbReference type="GO" id="GO:0005886">
    <property type="term" value="C:plasma membrane"/>
    <property type="evidence" value="ECO:0007669"/>
    <property type="project" value="TreeGrafter"/>
</dbReference>
<proteinExistence type="inferred from homology"/>
<dbReference type="InterPro" id="IPR036259">
    <property type="entry name" value="MFS_trans_sf"/>
</dbReference>
<feature type="transmembrane region" description="Helical" evidence="7">
    <location>
        <begin position="223"/>
        <end position="244"/>
    </location>
</feature>
<comment type="similarity">
    <text evidence="2">Belongs to the SLC29A/ENT transporter (TC 2.A.57) family.</text>
</comment>
<dbReference type="Pfam" id="PF01733">
    <property type="entry name" value="Nucleoside_tran"/>
    <property type="match status" value="1"/>
</dbReference>
<dbReference type="PRINTS" id="PR01130">
    <property type="entry name" value="DERENTRNSPRT"/>
</dbReference>
<protein>
    <submittedName>
        <fullName evidence="8">Uncharacterized protein</fullName>
    </submittedName>
</protein>
<keyword evidence="9" id="KW-1185">Reference proteome</keyword>
<keyword evidence="4 7" id="KW-0812">Transmembrane</keyword>
<evidence type="ECO:0000256" key="2">
    <source>
        <dbReference type="ARBA" id="ARBA00007965"/>
    </source>
</evidence>
<feature type="transmembrane region" description="Helical" evidence="7">
    <location>
        <begin position="153"/>
        <end position="175"/>
    </location>
</feature>
<comment type="caution">
    <text evidence="8">The sequence shown here is derived from an EMBL/GenBank/DDBJ whole genome shotgun (WGS) entry which is preliminary data.</text>
</comment>
<evidence type="ECO:0000256" key="6">
    <source>
        <dbReference type="ARBA" id="ARBA00023136"/>
    </source>
</evidence>
<evidence type="ECO:0000256" key="1">
    <source>
        <dbReference type="ARBA" id="ARBA00004141"/>
    </source>
</evidence>
<accession>A0AAV5WNT7</accession>
<dbReference type="PANTHER" id="PTHR10332">
    <property type="entry name" value="EQUILIBRATIVE NUCLEOSIDE TRANSPORTER"/>
    <property type="match status" value="1"/>
</dbReference>
<feature type="transmembrane region" description="Helical" evidence="7">
    <location>
        <begin position="46"/>
        <end position="69"/>
    </location>
</feature>
<evidence type="ECO:0000256" key="5">
    <source>
        <dbReference type="ARBA" id="ARBA00022989"/>
    </source>
</evidence>
<dbReference type="EMBL" id="BTSY01000006">
    <property type="protein sequence ID" value="GMT33799.1"/>
    <property type="molecule type" value="Genomic_DNA"/>
</dbReference>
<feature type="transmembrane region" description="Helical" evidence="7">
    <location>
        <begin position="429"/>
        <end position="455"/>
    </location>
</feature>
<keyword evidence="6 7" id="KW-0472">Membrane</keyword>
<dbReference type="GO" id="GO:0005337">
    <property type="term" value="F:nucleoside transmembrane transporter activity"/>
    <property type="evidence" value="ECO:0007669"/>
    <property type="project" value="InterPro"/>
</dbReference>
<comment type="subcellular location">
    <subcellularLocation>
        <location evidence="1">Membrane</location>
        <topology evidence="1">Multi-pass membrane protein</topology>
    </subcellularLocation>
</comment>
<feature type="transmembrane region" description="Helical" evidence="7">
    <location>
        <begin position="360"/>
        <end position="378"/>
    </location>
</feature>
<reference evidence="8" key="1">
    <citation type="submission" date="2023-10" db="EMBL/GenBank/DDBJ databases">
        <title>Genome assembly of Pristionchus species.</title>
        <authorList>
            <person name="Yoshida K."/>
            <person name="Sommer R.J."/>
        </authorList>
    </citation>
    <scope>NUCLEOTIDE SEQUENCE</scope>
    <source>
        <strain evidence="8">RS5133</strain>
    </source>
</reference>
<feature type="transmembrane region" description="Helical" evidence="7">
    <location>
        <begin position="326"/>
        <end position="348"/>
    </location>
</feature>
<evidence type="ECO:0000256" key="7">
    <source>
        <dbReference type="SAM" id="Phobius"/>
    </source>
</evidence>
<evidence type="ECO:0000256" key="3">
    <source>
        <dbReference type="ARBA" id="ARBA00022448"/>
    </source>
</evidence>
<sequence>MTATEKAPLHSDDKNEKVTLHMEKRAEVQPFIQGEPSTAPIDKWSAVYLIIFLHGIGTLMPWNMFLTIAQTYYVEYKMKGMNENGTLDSTWYSDNYMSAQNICSQLPNLLLNFINIFIVVKGDLTKRIGLSLCVVGFAVLFTMSFIFMNTWDWLGGFFVLTLVSVIILNGTNGIYQNSIFGLVSDFPFKYTNAVIIGNNFCGTFVSLINIGSLFFFKSVEWQAMVYFGISLLTIAACFCSFFVLKKLPYYRHFAKCDEKEDAEASGETKEQEAVTPKQFIETFKEGWIGFTNVFLVFFVTLSIFPVTMFSVVPDKESITYTMFGDLYVAFTTFLLFNLLAFIGSMLSSWKQVIDPKHMRWYVYVRVLLIPAFIFLNYLPEQRGSLPVLTTSNWPFLILGTIMSLSSGYLSSLSMMYITRYVSEDRARVAMMMAAFFLISGIVAGILFTPVLAAFVKLF</sequence>
<name>A0AAV5WNT7_9BILA</name>
<feature type="transmembrane region" description="Helical" evidence="7">
    <location>
        <begin position="393"/>
        <end position="417"/>
    </location>
</feature>
<dbReference type="SUPFAM" id="SSF103473">
    <property type="entry name" value="MFS general substrate transporter"/>
    <property type="match status" value="1"/>
</dbReference>
<dbReference type="InterPro" id="IPR002259">
    <property type="entry name" value="Eqnu_transpt"/>
</dbReference>
<dbReference type="PIRSF" id="PIRSF016379">
    <property type="entry name" value="ENT"/>
    <property type="match status" value="1"/>
</dbReference>